<evidence type="ECO:0000259" key="3">
    <source>
        <dbReference type="Pfam" id="PF00195"/>
    </source>
</evidence>
<evidence type="ECO:0000313" key="5">
    <source>
        <dbReference type="EMBL" id="MFH6983305.1"/>
    </source>
</evidence>
<dbReference type="CDD" id="cd00831">
    <property type="entry name" value="CHS_like"/>
    <property type="match status" value="1"/>
</dbReference>
<comment type="caution">
    <text evidence="5">The sequence shown here is derived from an EMBL/GenBank/DDBJ whole genome shotgun (WGS) entry which is preliminary data.</text>
</comment>
<dbReference type="Pfam" id="PF02797">
    <property type="entry name" value="Chal_sti_synt_C"/>
    <property type="match status" value="1"/>
</dbReference>
<reference evidence="5 6" key="1">
    <citation type="journal article" date="2013" name="Int. J. Syst. Evol. Microbiol.">
        <title>Marinoscillum luteum sp. nov., isolated from marine sediment.</title>
        <authorList>
            <person name="Cha I.T."/>
            <person name="Park S.J."/>
            <person name="Kim S.J."/>
            <person name="Kim J.G."/>
            <person name="Jung M.Y."/>
            <person name="Shin K.S."/>
            <person name="Kwon K.K."/>
            <person name="Yang S.H."/>
            <person name="Seo Y.S."/>
            <person name="Rhee S.K."/>
        </authorList>
    </citation>
    <scope>NUCLEOTIDE SEQUENCE [LARGE SCALE GENOMIC DNA]</scope>
    <source>
        <strain evidence="5 6">KCTC 23939</strain>
    </source>
</reference>
<dbReference type="InterPro" id="IPR001099">
    <property type="entry name" value="Chalcone/stilbene_synt_N"/>
</dbReference>
<dbReference type="PANTHER" id="PTHR11877">
    <property type="entry name" value="HYDROXYMETHYLGLUTARYL-COA SYNTHASE"/>
    <property type="match status" value="1"/>
</dbReference>
<evidence type="ECO:0000256" key="1">
    <source>
        <dbReference type="ARBA" id="ARBA00005531"/>
    </source>
</evidence>
<dbReference type="RefSeq" id="WP_395416881.1">
    <property type="nucleotide sequence ID" value="NZ_JBIPKE010000014.1"/>
</dbReference>
<dbReference type="InterPro" id="IPR012328">
    <property type="entry name" value="Chalcone/stilbene_synt_C"/>
</dbReference>
<organism evidence="5 6">
    <name type="scientific">Marinoscillum luteum</name>
    <dbReference type="NCBI Taxonomy" id="861051"/>
    <lineage>
        <taxon>Bacteria</taxon>
        <taxon>Pseudomonadati</taxon>
        <taxon>Bacteroidota</taxon>
        <taxon>Cytophagia</taxon>
        <taxon>Cytophagales</taxon>
        <taxon>Reichenbachiellaceae</taxon>
        <taxon>Marinoscillum</taxon>
    </lineage>
</organism>
<accession>A0ABW7N6R4</accession>
<dbReference type="InterPro" id="IPR011141">
    <property type="entry name" value="Polyketide_synthase_type-III"/>
</dbReference>
<dbReference type="SUPFAM" id="SSF53901">
    <property type="entry name" value="Thiolase-like"/>
    <property type="match status" value="1"/>
</dbReference>
<gene>
    <name evidence="5" type="ORF">ACHKAR_07645</name>
</gene>
<keyword evidence="6" id="KW-1185">Reference proteome</keyword>
<proteinExistence type="inferred from homology"/>
<name>A0ABW7N6R4_9BACT</name>
<feature type="domain" description="Chalcone/stilbene synthase N-terminal" evidence="3">
    <location>
        <begin position="5"/>
        <end position="211"/>
    </location>
</feature>
<protein>
    <submittedName>
        <fullName evidence="5">Type III polyketide synthase</fullName>
    </submittedName>
</protein>
<dbReference type="PANTHER" id="PTHR11877:SF46">
    <property type="entry name" value="TYPE III POLYKETIDE SYNTHASE A"/>
    <property type="match status" value="1"/>
</dbReference>
<dbReference type="Pfam" id="PF00195">
    <property type="entry name" value="Chal_sti_synt_N"/>
    <property type="match status" value="1"/>
</dbReference>
<feature type="domain" description="Chalcone/stilbene synthase C-terminal" evidence="4">
    <location>
        <begin position="228"/>
        <end position="362"/>
    </location>
</feature>
<evidence type="ECO:0000259" key="4">
    <source>
        <dbReference type="Pfam" id="PF02797"/>
    </source>
</evidence>
<dbReference type="PIRSF" id="PIRSF000451">
    <property type="entry name" value="PKS_III"/>
    <property type="match status" value="1"/>
</dbReference>
<comment type="similarity">
    <text evidence="1">Belongs to the thiolase-like superfamily. Chalcone/stilbene synthases family.</text>
</comment>
<sequence>MSSFISSIGTAVPANRISQSDIGLFMTKHLGLKPEKEKLLTLLYRASGIQYRHSVIKDFGKNPTDFTFFPNAHNLEPFPKVGERMKKYEQEAIKLSISAVQDCLGTTEATGITHLITVSCTGMYAPGLDIDLIERLKLPTTTQRTSINFMGCYAAFNALKIADQIVRNNPGHKVLIVAVELCSIHVLKNDAEDSLLSNTLFGDGAAAVLVEGEDTKKTQLAMAAFHADLAPSGKPDMAWHIGDFGFEMKLSVQVPEVIRSGIASLTQKLLSQLSLNLSDIDYFAIHPGGKRILEVIEEELGISRDQNVHAYEVMRNYGNMSSPTVLFVLQRLMKNISNQDEHKNILSFAFGPGLTLESMLLKIKTT</sequence>
<dbReference type="InterPro" id="IPR016039">
    <property type="entry name" value="Thiolase-like"/>
</dbReference>
<keyword evidence="2" id="KW-0808">Transferase</keyword>
<evidence type="ECO:0000256" key="2">
    <source>
        <dbReference type="ARBA" id="ARBA00022679"/>
    </source>
</evidence>
<dbReference type="Gene3D" id="3.40.47.10">
    <property type="match status" value="2"/>
</dbReference>
<dbReference type="Proteomes" id="UP001610063">
    <property type="component" value="Unassembled WGS sequence"/>
</dbReference>
<dbReference type="EMBL" id="JBIPKE010000014">
    <property type="protein sequence ID" value="MFH6983305.1"/>
    <property type="molecule type" value="Genomic_DNA"/>
</dbReference>
<evidence type="ECO:0000313" key="6">
    <source>
        <dbReference type="Proteomes" id="UP001610063"/>
    </source>
</evidence>